<dbReference type="PROSITE" id="PS50004">
    <property type="entry name" value="C2"/>
    <property type="match status" value="1"/>
</dbReference>
<accession>A0AAD8T8V0</accession>
<organism evidence="3 4">
    <name type="scientific">Lolium multiflorum</name>
    <name type="common">Italian ryegrass</name>
    <name type="synonym">Lolium perenne subsp. multiflorum</name>
    <dbReference type="NCBI Taxonomy" id="4521"/>
    <lineage>
        <taxon>Eukaryota</taxon>
        <taxon>Viridiplantae</taxon>
        <taxon>Streptophyta</taxon>
        <taxon>Embryophyta</taxon>
        <taxon>Tracheophyta</taxon>
        <taxon>Spermatophyta</taxon>
        <taxon>Magnoliopsida</taxon>
        <taxon>Liliopsida</taxon>
        <taxon>Poales</taxon>
        <taxon>Poaceae</taxon>
        <taxon>BOP clade</taxon>
        <taxon>Pooideae</taxon>
        <taxon>Poodae</taxon>
        <taxon>Poeae</taxon>
        <taxon>Poeae Chloroplast Group 2 (Poeae type)</taxon>
        <taxon>Loliodinae</taxon>
        <taxon>Loliinae</taxon>
        <taxon>Lolium</taxon>
    </lineage>
</organism>
<dbReference type="InterPro" id="IPR000008">
    <property type="entry name" value="C2_dom"/>
</dbReference>
<evidence type="ECO:0000259" key="2">
    <source>
        <dbReference type="PROSITE" id="PS50004"/>
    </source>
</evidence>
<sequence>MAHRILALTLVSGHNLKDVNVFSRMEVYGIASVYGDPRTRQRTKTDRDGARHPTWDPDHTLWFAVPPTAAAAAASGACLHVLLRTERLFSFCDGDVGEVFIPLADLLAGACDSGGATALQCASFHVRKVQCAERLRGKLRVSYRFGPVMAPLLPVPDNPYQLPPWQCYPPPHAYAPKYPVVYPPSFPRMLPGAGYGAAAAPAGMRTNSSFTLGLGPGMLGGGFGGTRVVDMPSSDKSAYDDAGHGTAPAAAGGIAV</sequence>
<dbReference type="PANTHER" id="PTHR32246:SF167">
    <property type="entry name" value="C2 DOMAIN-CONTAINING PROTEIN"/>
    <property type="match status" value="1"/>
</dbReference>
<dbReference type="InterPro" id="IPR035892">
    <property type="entry name" value="C2_domain_sf"/>
</dbReference>
<dbReference type="PANTHER" id="PTHR32246">
    <property type="entry name" value="INGRESSION PROTEIN FIC1"/>
    <property type="match status" value="1"/>
</dbReference>
<feature type="compositionally biased region" description="Low complexity" evidence="1">
    <location>
        <begin position="244"/>
        <end position="256"/>
    </location>
</feature>
<dbReference type="EMBL" id="JAUUTY010000002">
    <property type="protein sequence ID" value="KAK1678021.1"/>
    <property type="molecule type" value="Genomic_DNA"/>
</dbReference>
<evidence type="ECO:0000256" key="1">
    <source>
        <dbReference type="SAM" id="MobiDB-lite"/>
    </source>
</evidence>
<feature type="domain" description="C2" evidence="2">
    <location>
        <begin position="1"/>
        <end position="116"/>
    </location>
</feature>
<dbReference type="AlphaFoldDB" id="A0AAD8T8V0"/>
<proteinExistence type="predicted"/>
<protein>
    <recommendedName>
        <fullName evidence="2">C2 domain-containing protein</fullName>
    </recommendedName>
</protein>
<dbReference type="Gene3D" id="2.60.40.150">
    <property type="entry name" value="C2 domain"/>
    <property type="match status" value="1"/>
</dbReference>
<gene>
    <name evidence="3" type="ORF">QYE76_038869</name>
</gene>
<reference evidence="3" key="1">
    <citation type="submission" date="2023-07" db="EMBL/GenBank/DDBJ databases">
        <title>A chromosome-level genome assembly of Lolium multiflorum.</title>
        <authorList>
            <person name="Chen Y."/>
            <person name="Copetti D."/>
            <person name="Kolliker R."/>
            <person name="Studer B."/>
        </authorList>
    </citation>
    <scope>NUCLEOTIDE SEQUENCE</scope>
    <source>
        <strain evidence="3">02402/16</strain>
        <tissue evidence="3">Leaf</tissue>
    </source>
</reference>
<evidence type="ECO:0000313" key="4">
    <source>
        <dbReference type="Proteomes" id="UP001231189"/>
    </source>
</evidence>
<evidence type="ECO:0000313" key="3">
    <source>
        <dbReference type="EMBL" id="KAK1678021.1"/>
    </source>
</evidence>
<feature type="region of interest" description="Disordered" evidence="1">
    <location>
        <begin position="234"/>
        <end position="256"/>
    </location>
</feature>
<name>A0AAD8T8V0_LOLMU</name>
<comment type="caution">
    <text evidence="3">The sequence shown here is derived from an EMBL/GenBank/DDBJ whole genome shotgun (WGS) entry which is preliminary data.</text>
</comment>
<dbReference type="SUPFAM" id="SSF49562">
    <property type="entry name" value="C2 domain (Calcium/lipid-binding domain, CaLB)"/>
    <property type="match status" value="1"/>
</dbReference>
<keyword evidence="4" id="KW-1185">Reference proteome</keyword>
<dbReference type="Proteomes" id="UP001231189">
    <property type="component" value="Unassembled WGS sequence"/>
</dbReference>
<dbReference type="Pfam" id="PF00168">
    <property type="entry name" value="C2"/>
    <property type="match status" value="1"/>
</dbReference>